<gene>
    <name evidence="1" type="ORF">NEIFLAOT_00128</name>
</gene>
<evidence type="ECO:0000313" key="2">
    <source>
        <dbReference type="Proteomes" id="UP000004457"/>
    </source>
</evidence>
<dbReference type="Proteomes" id="UP000004457">
    <property type="component" value="Unassembled WGS sequence"/>
</dbReference>
<reference evidence="1 2" key="1">
    <citation type="submission" date="2009-01" db="EMBL/GenBank/DDBJ databases">
        <authorList>
            <person name="Fulton L."/>
            <person name="Clifton S."/>
            <person name="Chinwalla A.T."/>
            <person name="Mitreva M."/>
            <person name="Sodergren E."/>
            <person name="Weinstock G."/>
            <person name="Clifton S."/>
            <person name="Dooling D.J."/>
            <person name="Fulton B."/>
            <person name="Minx P."/>
            <person name="Pepin K.H."/>
            <person name="Johnson M."/>
            <person name="Bhonagiri V."/>
            <person name="Nash W.E."/>
            <person name="Mardis E.R."/>
            <person name="Wilson R.K."/>
        </authorList>
    </citation>
    <scope>NUCLEOTIDE SEQUENCE [LARGE SCALE GENOMIC DNA]</scope>
    <source>
        <strain evidence="1 2">NRL30031/H210</strain>
    </source>
</reference>
<dbReference type="EMBL" id="ACEN01000004">
    <property type="protein sequence ID" value="EEG34822.1"/>
    <property type="molecule type" value="Genomic_DNA"/>
</dbReference>
<evidence type="ECO:0000313" key="1">
    <source>
        <dbReference type="EMBL" id="EEG34822.1"/>
    </source>
</evidence>
<keyword evidence="2" id="KW-1185">Reference proteome</keyword>
<protein>
    <submittedName>
        <fullName evidence="1">Uncharacterized protein</fullName>
    </submittedName>
</protein>
<accession>C0EJP1</accession>
<proteinExistence type="predicted"/>
<name>C0EJP1_NEIFL</name>
<dbReference type="AlphaFoldDB" id="C0EJP1"/>
<sequence length="46" mass="5676">MHLRKFQSFHDSFTFLLNHYFGTFYTRMIYSFLSCFSDGLAPFYQY</sequence>
<comment type="caution">
    <text evidence="1">The sequence shown here is derived from an EMBL/GenBank/DDBJ whole genome shotgun (WGS) entry which is preliminary data.</text>
</comment>
<organism evidence="1 2">
    <name type="scientific">Neisseria flavescens NRL30031/H210</name>
    <dbReference type="NCBI Taxonomy" id="546264"/>
    <lineage>
        <taxon>Bacteria</taxon>
        <taxon>Pseudomonadati</taxon>
        <taxon>Pseudomonadota</taxon>
        <taxon>Betaproteobacteria</taxon>
        <taxon>Neisseriales</taxon>
        <taxon>Neisseriaceae</taxon>
        <taxon>Neisseria</taxon>
    </lineage>
</organism>